<proteinExistence type="predicted"/>
<dbReference type="Pfam" id="PF00100">
    <property type="entry name" value="Zona_pellucida"/>
    <property type="match status" value="1"/>
</dbReference>
<dbReference type="OrthoDB" id="5959488at2759"/>
<feature type="domain" description="ZP" evidence="14">
    <location>
        <begin position="1227"/>
        <end position="1489"/>
    </location>
</feature>
<evidence type="ECO:0000256" key="9">
    <source>
        <dbReference type="ARBA" id="ARBA00023279"/>
    </source>
</evidence>
<dbReference type="InterPro" id="IPR042235">
    <property type="entry name" value="ZP-C_dom"/>
</dbReference>
<evidence type="ECO:0000256" key="12">
    <source>
        <dbReference type="SAM" id="Phobius"/>
    </source>
</evidence>
<dbReference type="Proteomes" id="UP000594262">
    <property type="component" value="Unplaced"/>
</dbReference>
<feature type="compositionally biased region" description="Basic and acidic residues" evidence="11">
    <location>
        <begin position="761"/>
        <end position="774"/>
    </location>
</feature>
<feature type="region of interest" description="Disordered" evidence="11">
    <location>
        <begin position="659"/>
        <end position="805"/>
    </location>
</feature>
<keyword evidence="16" id="KW-1185">Reference proteome</keyword>
<dbReference type="InterPro" id="IPR055355">
    <property type="entry name" value="ZP-C"/>
</dbReference>
<dbReference type="Gene3D" id="2.60.40.4100">
    <property type="entry name" value="Zona pellucida, ZP-C domain"/>
    <property type="match status" value="1"/>
</dbReference>
<feature type="signal peptide" evidence="13">
    <location>
        <begin position="1"/>
        <end position="21"/>
    </location>
</feature>
<dbReference type="InterPro" id="IPR051148">
    <property type="entry name" value="Zona_Pellucida_Domain_gp"/>
</dbReference>
<keyword evidence="2" id="KW-1003">Cell membrane</keyword>
<evidence type="ECO:0000256" key="13">
    <source>
        <dbReference type="SAM" id="SignalP"/>
    </source>
</evidence>
<evidence type="ECO:0000256" key="3">
    <source>
        <dbReference type="ARBA" id="ARBA00022530"/>
    </source>
</evidence>
<dbReference type="GO" id="GO:0007338">
    <property type="term" value="P:single fertilization"/>
    <property type="evidence" value="ECO:0007669"/>
    <property type="project" value="UniProtKB-KW"/>
</dbReference>
<evidence type="ECO:0000256" key="7">
    <source>
        <dbReference type="ARBA" id="ARBA00023136"/>
    </source>
</evidence>
<protein>
    <recommendedName>
        <fullName evidence="14">ZP domain-containing protein</fullName>
    </recommendedName>
</protein>
<dbReference type="SMART" id="SM00241">
    <property type="entry name" value="ZP"/>
    <property type="match status" value="1"/>
</dbReference>
<feature type="compositionally biased region" description="Polar residues" evidence="11">
    <location>
        <begin position="731"/>
        <end position="748"/>
    </location>
</feature>
<dbReference type="PANTHER" id="PTHR23343">
    <property type="entry name" value="ZONA PELLUCIDA SPERM-BINDING PROTEIN"/>
    <property type="match status" value="1"/>
</dbReference>
<evidence type="ECO:0000256" key="11">
    <source>
        <dbReference type="SAM" id="MobiDB-lite"/>
    </source>
</evidence>
<feature type="compositionally biased region" description="Basic and acidic residues" evidence="11">
    <location>
        <begin position="1179"/>
        <end position="1201"/>
    </location>
</feature>
<feature type="compositionally biased region" description="Low complexity" evidence="11">
    <location>
        <begin position="749"/>
        <end position="760"/>
    </location>
</feature>
<feature type="region of interest" description="Disordered" evidence="11">
    <location>
        <begin position="1491"/>
        <end position="1581"/>
    </location>
</feature>
<dbReference type="EnsemblMetazoa" id="CLYHEMT003071.1">
    <property type="protein sequence ID" value="CLYHEMP003071.1"/>
    <property type="gene ID" value="CLYHEMG003071"/>
</dbReference>
<evidence type="ECO:0000256" key="10">
    <source>
        <dbReference type="ARBA" id="ARBA00024183"/>
    </source>
</evidence>
<feature type="chain" id="PRO_5029743572" description="ZP domain-containing protein" evidence="13">
    <location>
        <begin position="22"/>
        <end position="1670"/>
    </location>
</feature>
<name>A0A7M5URN7_9CNID</name>
<keyword evidence="13" id="KW-0732">Signal</keyword>
<feature type="compositionally biased region" description="Low complexity" evidence="11">
    <location>
        <begin position="691"/>
        <end position="704"/>
    </location>
</feature>
<feature type="transmembrane region" description="Helical" evidence="12">
    <location>
        <begin position="1636"/>
        <end position="1656"/>
    </location>
</feature>
<keyword evidence="4" id="KW-0165">Cleavage on pair of basic residues</keyword>
<evidence type="ECO:0000256" key="5">
    <source>
        <dbReference type="ARBA" id="ARBA00022692"/>
    </source>
</evidence>
<dbReference type="InterPro" id="IPR001507">
    <property type="entry name" value="ZP_dom"/>
</dbReference>
<dbReference type="Gene3D" id="2.60.40.3210">
    <property type="entry name" value="Zona pellucida, ZP-N domain"/>
    <property type="match status" value="1"/>
</dbReference>
<evidence type="ECO:0000256" key="4">
    <source>
        <dbReference type="ARBA" id="ARBA00022685"/>
    </source>
</evidence>
<evidence type="ECO:0000256" key="2">
    <source>
        <dbReference type="ARBA" id="ARBA00022475"/>
    </source>
</evidence>
<evidence type="ECO:0000313" key="16">
    <source>
        <dbReference type="Proteomes" id="UP000594262"/>
    </source>
</evidence>
<evidence type="ECO:0000259" key="14">
    <source>
        <dbReference type="PROSITE" id="PS51034"/>
    </source>
</evidence>
<keyword evidence="9" id="KW-0278">Fertilization</keyword>
<evidence type="ECO:0000256" key="8">
    <source>
        <dbReference type="ARBA" id="ARBA00023157"/>
    </source>
</evidence>
<dbReference type="GO" id="GO:0035805">
    <property type="term" value="C:egg coat"/>
    <property type="evidence" value="ECO:0007669"/>
    <property type="project" value="UniProtKB-SubCell"/>
</dbReference>
<sequence>MAIFKHLKVALFAMCISSLMGKLLTREHAYGGHFNWKAGNQDGEVLVDYTLFFSRTGEIGRQCTEQAIRENRVIKTAIPILLWKSDPDRSAETPVEIGQAEFRCIMRGDDVTETSVVKRNDFKYKHDNLKKYYIGITNTKRMTPLYTYVDLTPRKDTGTINRSPEITMFPYYQADSDGDTRIVVHAVDRDNDYIKCTSLVTKSILRNCELVVPASVPNKFYTAGILVEDYRNKYERESFSKAVVHVTVNKIEARPTRLRPTINIYSPRKCEYALPFGTWSKSLYVNYRADHDINDLIFLGPDNMQIQTQIVPRRMRIAVTWTPQEAVEGRYLFCFFITSTQRVTRTVYAAEPKCWYLNVGKEPQFTEIEYLYPKHRGSVEQPLTKIELKVKGAYQMPVVPTNLYIFDKKTNKVQHEITLKRPQTYKIEDDNRLVINIPEPKIMPAGEYFINTDKRLFVSQDICLKGKGIFGRDEWNFIAKDPSESPRPTPGLSMTQQKDMDGSLTLERGRLFEIIPVWPKLWRISFKIKPSKEALQQRSNIFQFTTGESCCDHGFAIPGVWIEENTRSLYMVTSINDNGNQVFVTDNRFIKLPSDRFTEVIIQQVEGYRPGQYVFRVQVNNLLATIMVNRKAREYKNVKVFTSSPDWQTANVEIKDFDFEPRGYKPTGSPMTTTDMPTSTSTSTEYSFNNQQSTTTEQQESTTTMSPGEDSTTTGSAVSTTETMTQHEDSTTTFSSQGERQDTTTQQPMTSTEEMQSTTEFDNRSIIKDRKDHVTATAQQEEPITHQMTSSDESTTTTEQVMTITDRPNVNDLREPITEESTTTTTEQPTTATTRLAGKNCWAGCGAKGGACPQWCGKDGFCCRQGWVNKGCENALSACNGFHCCTAVKENVNKPKQNRPIELIKNWGRTWRLSFNVKPLSSTRSSKLKSIIHFTTESERLRIPAVWFDRNSRKVLVVYNYLYFTTPEELPTDRYTSIKLKLSKSENGEDLYQAFVNNKKVYERSGSFSKEYKNVRVYLSSPWYGSADALVKDLEYQSPLNAVNKGKNLSNNDRHSNNNMNNDMNNNDRHSSNNMNNNNRQSNNNDRHSNNNMNNKVRQSDNNMNNNDRQSNNNDRQSNNNMNNNDRQSNNNMNNNDRQSSNNDRQSNNNDRQSNNNDRHSNNNNNNDQISHNSNVNARESKTEVASLRDRSETTNKDRQRNNYNYKNFNNRRFNNLKKYNHQNKLECDHDHMRFTFKPSFGRDIEIERVTLSSDSCRMRYDRMRDEYMTVTSYEECGTGMEEEEENIVFMNVARVIYRNTTIKNALIERKNIYNIGLECRLKKTAVNTIKGNREDDSGMIVSPQSYEINDYARSTGNFRIDFQVYKSNQYNHSYGVEEFPIYLGISNRIYFELSMDQPDLTLIPHECYATADRSYLSRPRYHIIEERCPKDETYVEHMQDENTYRFSIQAFTFKDGQDSIYVHCKSYVCQNTSNELCNFGCNKNGNSNDRFQNNNMNSNDRFQNNNMNSNDRFQNNNMNRNDRFQNNNMNSNDRFQNNNMNSNDRFQNNNRNSNDRFQNNNRNSNDRFQNNNMNRNDPNNFLLRRSRRSVEANTIGQIHGFMTSTLEIKVTTTDKKVAARIEVTETSEDKSILSYLPYLQIPLVLLVVGAVVMAWRCIKRNRAASKEVN</sequence>
<keyword evidence="6 12" id="KW-1133">Transmembrane helix</keyword>
<dbReference type="PANTHER" id="PTHR23343:SF118">
    <property type="entry name" value="ZP DOMAIN-CONTAINING PROTEIN"/>
    <property type="match status" value="1"/>
</dbReference>
<feature type="compositionally biased region" description="Low complexity" evidence="11">
    <location>
        <begin position="789"/>
        <end position="799"/>
    </location>
</feature>
<keyword evidence="3" id="KW-0964">Secreted</keyword>
<feature type="compositionally biased region" description="Polar residues" evidence="11">
    <location>
        <begin position="776"/>
        <end position="788"/>
    </location>
</feature>
<feature type="region of interest" description="Disordered" evidence="11">
    <location>
        <begin position="1042"/>
        <end position="1207"/>
    </location>
</feature>
<keyword evidence="3" id="KW-0272">Extracellular matrix</keyword>
<evidence type="ECO:0000313" key="15">
    <source>
        <dbReference type="EnsemblMetazoa" id="CLYHEMP003071.1"/>
    </source>
</evidence>
<keyword evidence="8" id="KW-1015">Disulfide bond</keyword>
<organism evidence="15 16">
    <name type="scientific">Clytia hemisphaerica</name>
    <dbReference type="NCBI Taxonomy" id="252671"/>
    <lineage>
        <taxon>Eukaryota</taxon>
        <taxon>Metazoa</taxon>
        <taxon>Cnidaria</taxon>
        <taxon>Hydrozoa</taxon>
        <taxon>Hydroidolina</taxon>
        <taxon>Leptothecata</taxon>
        <taxon>Obeliida</taxon>
        <taxon>Clytiidae</taxon>
        <taxon>Clytia</taxon>
    </lineage>
</organism>
<feature type="compositionally biased region" description="Low complexity" evidence="11">
    <location>
        <begin position="711"/>
        <end position="724"/>
    </location>
</feature>
<evidence type="ECO:0000256" key="1">
    <source>
        <dbReference type="ARBA" id="ARBA00004251"/>
    </source>
</evidence>
<feature type="compositionally biased region" description="Low complexity" evidence="11">
    <location>
        <begin position="1072"/>
        <end position="1175"/>
    </location>
</feature>
<keyword evidence="7 12" id="KW-0472">Membrane</keyword>
<comment type="subcellular location">
    <subcellularLocation>
        <location evidence="1">Cell membrane</location>
        <topology evidence="1">Single-pass type I membrane protein</topology>
    </subcellularLocation>
    <subcellularLocation>
        <location evidence="10">Zona pellucida</location>
    </subcellularLocation>
</comment>
<keyword evidence="5 12" id="KW-0812">Transmembrane</keyword>
<reference evidence="15" key="1">
    <citation type="submission" date="2021-01" db="UniProtKB">
        <authorList>
            <consortium name="EnsemblMetazoa"/>
        </authorList>
    </citation>
    <scope>IDENTIFICATION</scope>
</reference>
<evidence type="ECO:0000256" key="6">
    <source>
        <dbReference type="ARBA" id="ARBA00022989"/>
    </source>
</evidence>
<accession>A0A7M5URN7</accession>
<feature type="compositionally biased region" description="Low complexity" evidence="11">
    <location>
        <begin position="666"/>
        <end position="684"/>
    </location>
</feature>
<dbReference type="GO" id="GO:0005886">
    <property type="term" value="C:plasma membrane"/>
    <property type="evidence" value="ECO:0007669"/>
    <property type="project" value="UniProtKB-SubCell"/>
</dbReference>
<dbReference type="PROSITE" id="PS51034">
    <property type="entry name" value="ZP_2"/>
    <property type="match status" value="1"/>
</dbReference>